<sequence length="91" mass="10606">MTGCIVQVWFEPETETPGRRAPFSMIETEMPDFATFCEMVDANRFIGGAILWTRKGEEYNEMIVTRRQPVAFRGEAVLRCQAPLWRFVEQE</sequence>
<dbReference type="RefSeq" id="WP_155042085.1">
    <property type="nucleotide sequence ID" value="NZ_WMIG01000026.1"/>
</dbReference>
<proteinExistence type="predicted"/>
<reference evidence="1 2" key="1">
    <citation type="submission" date="2019-11" db="EMBL/GenBank/DDBJ databases">
        <authorList>
            <person name="Dong K."/>
        </authorList>
    </citation>
    <scope>NUCLEOTIDE SEQUENCE [LARGE SCALE GENOMIC DNA]</scope>
    <source>
        <strain evidence="1 2">NBRC 112902</strain>
    </source>
</reference>
<comment type="caution">
    <text evidence="1">The sequence shown here is derived from an EMBL/GenBank/DDBJ whole genome shotgun (WGS) entry which is preliminary data.</text>
</comment>
<dbReference type="AlphaFoldDB" id="A0A844HUJ4"/>
<name>A0A844HUJ4_9RHOB</name>
<evidence type="ECO:0000313" key="1">
    <source>
        <dbReference type="EMBL" id="MTH62134.1"/>
    </source>
</evidence>
<accession>A0A844HUJ4</accession>
<dbReference type="Proteomes" id="UP000449846">
    <property type="component" value="Unassembled WGS sequence"/>
</dbReference>
<gene>
    <name evidence="1" type="ORF">GL300_23325</name>
</gene>
<protein>
    <submittedName>
        <fullName evidence="1">Uncharacterized protein</fullName>
    </submittedName>
</protein>
<dbReference type="EMBL" id="WMIG01000026">
    <property type="protein sequence ID" value="MTH62134.1"/>
    <property type="molecule type" value="Genomic_DNA"/>
</dbReference>
<organism evidence="1 2">
    <name type="scientific">Paracoccus litorisediminis</name>
    <dbReference type="NCBI Taxonomy" id="2006130"/>
    <lineage>
        <taxon>Bacteria</taxon>
        <taxon>Pseudomonadati</taxon>
        <taxon>Pseudomonadota</taxon>
        <taxon>Alphaproteobacteria</taxon>
        <taxon>Rhodobacterales</taxon>
        <taxon>Paracoccaceae</taxon>
        <taxon>Paracoccus</taxon>
    </lineage>
</organism>
<keyword evidence="2" id="KW-1185">Reference proteome</keyword>
<evidence type="ECO:0000313" key="2">
    <source>
        <dbReference type="Proteomes" id="UP000449846"/>
    </source>
</evidence>
<dbReference type="OrthoDB" id="7778219at2"/>